<proteinExistence type="predicted"/>
<name>A0ABU2REC8_9ACTN</name>
<comment type="caution">
    <text evidence="1">The sequence shown here is derived from an EMBL/GenBank/DDBJ whole genome shotgun (WGS) entry which is preliminary data.</text>
</comment>
<protein>
    <submittedName>
        <fullName evidence="1">Uncharacterized protein</fullName>
    </submittedName>
</protein>
<evidence type="ECO:0000313" key="2">
    <source>
        <dbReference type="Proteomes" id="UP001183777"/>
    </source>
</evidence>
<dbReference type="Proteomes" id="UP001183777">
    <property type="component" value="Unassembled WGS sequence"/>
</dbReference>
<accession>A0ABU2REC8</accession>
<dbReference type="EMBL" id="JAVREX010000002">
    <property type="protein sequence ID" value="MDT0426951.1"/>
    <property type="molecule type" value="Genomic_DNA"/>
</dbReference>
<gene>
    <name evidence="1" type="ORF">RM649_04735</name>
</gene>
<keyword evidence="2" id="KW-1185">Reference proteome</keyword>
<sequence>MSEEKKAAPIREQASVERRVSGASSEILDIIGLKGKAQPTEPFSLACSGYPSGENVIRMRHPWSFYGASESYLRAAMDRLRKELPTNGWKIVKDGSDGSQVDSPQIIANSADGHVSAELVLSIEPAGGEYRSSIEVVVVSTCFRETSGASPSSG</sequence>
<dbReference type="RefSeq" id="WP_311655115.1">
    <property type="nucleotide sequence ID" value="NZ_JAVREX010000002.1"/>
</dbReference>
<organism evidence="1 2">
    <name type="scientific">Streptomyces salyersiae</name>
    <dbReference type="NCBI Taxonomy" id="3075530"/>
    <lineage>
        <taxon>Bacteria</taxon>
        <taxon>Bacillati</taxon>
        <taxon>Actinomycetota</taxon>
        <taxon>Actinomycetes</taxon>
        <taxon>Kitasatosporales</taxon>
        <taxon>Streptomycetaceae</taxon>
        <taxon>Streptomyces</taxon>
    </lineage>
</organism>
<evidence type="ECO:0000313" key="1">
    <source>
        <dbReference type="EMBL" id="MDT0426951.1"/>
    </source>
</evidence>
<reference evidence="2" key="1">
    <citation type="submission" date="2023-07" db="EMBL/GenBank/DDBJ databases">
        <title>30 novel species of actinomycetes from the DSMZ collection.</title>
        <authorList>
            <person name="Nouioui I."/>
        </authorList>
    </citation>
    <scope>NUCLEOTIDE SEQUENCE [LARGE SCALE GENOMIC DNA]</scope>
    <source>
        <strain evidence="2">DSM 41770</strain>
    </source>
</reference>